<dbReference type="Proteomes" id="UP001232725">
    <property type="component" value="Unassembled WGS sequence"/>
</dbReference>
<keyword evidence="2" id="KW-1185">Reference proteome</keyword>
<dbReference type="InterPro" id="IPR023198">
    <property type="entry name" value="PGP-like_dom2"/>
</dbReference>
<accession>A0ABT9IKK9</accession>
<evidence type="ECO:0000313" key="1">
    <source>
        <dbReference type="EMBL" id="MDP5226113.1"/>
    </source>
</evidence>
<comment type="caution">
    <text evidence="1">The sequence shown here is derived from an EMBL/GenBank/DDBJ whole genome shotgun (WGS) entry which is preliminary data.</text>
</comment>
<dbReference type="InterPro" id="IPR023214">
    <property type="entry name" value="HAD_sf"/>
</dbReference>
<protein>
    <submittedName>
        <fullName evidence="1">HAD hydrolase-like protein</fullName>
    </submittedName>
</protein>
<dbReference type="SFLD" id="SFLDS00003">
    <property type="entry name" value="Haloacid_Dehalogenase"/>
    <property type="match status" value="1"/>
</dbReference>
<name>A0ABT9IKK9_9MICC</name>
<evidence type="ECO:0000313" key="2">
    <source>
        <dbReference type="Proteomes" id="UP001232725"/>
    </source>
</evidence>
<dbReference type="EMBL" id="JAVALS010000001">
    <property type="protein sequence ID" value="MDP5226113.1"/>
    <property type="molecule type" value="Genomic_DNA"/>
</dbReference>
<reference evidence="1 2" key="1">
    <citation type="submission" date="2023-08" db="EMBL/GenBank/DDBJ databases">
        <title>Arthrobacter horti sp. nov., isolated from forest soil.</title>
        <authorList>
            <person name="Park M."/>
        </authorList>
    </citation>
    <scope>NUCLEOTIDE SEQUENCE [LARGE SCALE GENOMIC DNA]</scope>
    <source>
        <strain evidence="1 2">YJM1</strain>
    </source>
</reference>
<dbReference type="SUPFAM" id="SSF56784">
    <property type="entry name" value="HAD-like"/>
    <property type="match status" value="1"/>
</dbReference>
<dbReference type="SFLD" id="SFLDG01129">
    <property type="entry name" value="C1.5:_HAD__Beta-PGM__Phosphata"/>
    <property type="match status" value="1"/>
</dbReference>
<proteinExistence type="predicted"/>
<gene>
    <name evidence="1" type="ORF">Q9R02_02975</name>
</gene>
<dbReference type="Gene3D" id="1.10.150.240">
    <property type="entry name" value="Putative phosphatase, domain 2"/>
    <property type="match status" value="1"/>
</dbReference>
<sequence length="243" mass="25041">MTLTRPAVIFDLDGTLVDPAGGITGGISLALEETGLPVPGDAALHAMVGPRLSQALQELAGVPAHRVEEVIAAYRKHYRATGMAASVVYPGIRDLLTGLRERGFALAVATQKPGGIARELLGLHGLAESFDTIQGSPDDESSDQPAGAPVGKREIIANALAELGLGNGRADVTMVGDRYQDVEGATANGLPCVGVAWGFAADGELETAGAVAVVGSVRELLDQLSRTTGRTDTDVKETEHGIV</sequence>
<dbReference type="PANTHER" id="PTHR43434">
    <property type="entry name" value="PHOSPHOGLYCOLATE PHOSPHATASE"/>
    <property type="match status" value="1"/>
</dbReference>
<organism evidence="1 2">
    <name type="scientific">Arthrobacter horti</name>
    <dbReference type="NCBI Taxonomy" id="3068273"/>
    <lineage>
        <taxon>Bacteria</taxon>
        <taxon>Bacillati</taxon>
        <taxon>Actinomycetota</taxon>
        <taxon>Actinomycetes</taxon>
        <taxon>Micrococcales</taxon>
        <taxon>Micrococcaceae</taxon>
        <taxon>Arthrobacter</taxon>
    </lineage>
</organism>
<dbReference type="InterPro" id="IPR050155">
    <property type="entry name" value="HAD-like_hydrolase_sf"/>
</dbReference>
<dbReference type="RefSeq" id="WP_305995138.1">
    <property type="nucleotide sequence ID" value="NZ_JAVALS010000001.1"/>
</dbReference>
<dbReference type="Gene3D" id="3.40.50.1000">
    <property type="entry name" value="HAD superfamily/HAD-like"/>
    <property type="match status" value="1"/>
</dbReference>
<dbReference type="Pfam" id="PF13419">
    <property type="entry name" value="HAD_2"/>
    <property type="match status" value="1"/>
</dbReference>
<dbReference type="PANTHER" id="PTHR43434:SF20">
    <property type="entry name" value="5'-NUCLEOTIDASE"/>
    <property type="match status" value="1"/>
</dbReference>
<dbReference type="InterPro" id="IPR036412">
    <property type="entry name" value="HAD-like_sf"/>
</dbReference>
<dbReference type="InterPro" id="IPR041492">
    <property type="entry name" value="HAD_2"/>
</dbReference>